<name>A0ABY4E464_9NEIS</name>
<evidence type="ECO:0000313" key="2">
    <source>
        <dbReference type="Proteomes" id="UP000832011"/>
    </source>
</evidence>
<dbReference type="Proteomes" id="UP000832011">
    <property type="component" value="Chromosome"/>
</dbReference>
<organism evidence="1 2">
    <name type="scientific">Vitreoscilla massiliensis</name>
    <dbReference type="NCBI Taxonomy" id="1689272"/>
    <lineage>
        <taxon>Bacteria</taxon>
        <taxon>Pseudomonadati</taxon>
        <taxon>Pseudomonadota</taxon>
        <taxon>Betaproteobacteria</taxon>
        <taxon>Neisseriales</taxon>
        <taxon>Neisseriaceae</taxon>
        <taxon>Vitreoscilla</taxon>
    </lineage>
</organism>
<dbReference type="EMBL" id="CP091511">
    <property type="protein sequence ID" value="UOO89073.1"/>
    <property type="molecule type" value="Genomic_DNA"/>
</dbReference>
<gene>
    <name evidence="1" type="ORF">LVJ82_16775</name>
</gene>
<keyword evidence="2" id="KW-1185">Reference proteome</keyword>
<sequence>MFAPLTFTFKGDGTITSVSKLFEGLVTYDAANSNPATGLMRFNHPVKSDANARSIVTAQVPTTAGVFAKPMHITSTNNTQGTLTQMRCYESKGSAGSDCPLITYDATNSKLIASQSALSAQYSFSFNTTTGVLRITHPEIPTSSKYVAPRITPYKSSGRFSIDAIGATYTDIVMRDNNGSIVKALTSEFSFFFAITPLSSTDSKYAEIQNTDEFSVYIGLCYLPVDSLVKVPSGNIWVTGIMNK</sequence>
<proteinExistence type="predicted"/>
<evidence type="ECO:0000313" key="1">
    <source>
        <dbReference type="EMBL" id="UOO89073.1"/>
    </source>
</evidence>
<accession>A0ABY4E464</accession>
<protein>
    <submittedName>
        <fullName evidence="1">Uncharacterized protein</fullName>
    </submittedName>
</protein>
<dbReference type="RefSeq" id="WP_147645446.1">
    <property type="nucleotide sequence ID" value="NZ_CABKVG010000010.1"/>
</dbReference>
<reference evidence="1 2" key="1">
    <citation type="journal article" date="2022" name="Res Sq">
        <title>Evolution of multicellular longitudinally dividing oral cavity symbionts (Neisseriaceae).</title>
        <authorList>
            <person name="Nyongesa S."/>
            <person name="Weber P."/>
            <person name="Bernet E."/>
            <person name="Pullido F."/>
            <person name="Nieckarz M."/>
            <person name="Delaby M."/>
            <person name="Nieves C."/>
            <person name="Viehboeck T."/>
            <person name="Krause N."/>
            <person name="Rivera-Millot A."/>
            <person name="Nakamura A."/>
            <person name="Vischer N."/>
            <person name="VanNieuwenhze M."/>
            <person name="Brun Y."/>
            <person name="Cava F."/>
            <person name="Bulgheresi S."/>
            <person name="Veyrier F."/>
        </authorList>
    </citation>
    <scope>NUCLEOTIDE SEQUENCE [LARGE SCALE GENOMIC DNA]</scope>
    <source>
        <strain evidence="1 2">SN4</strain>
    </source>
</reference>